<comment type="similarity">
    <text evidence="1">Belongs to the SMP-30/CGR1 family.</text>
</comment>
<organism evidence="5 6">
    <name type="scientific">Actibacterium mucosum KCTC 23349</name>
    <dbReference type="NCBI Taxonomy" id="1454373"/>
    <lineage>
        <taxon>Bacteria</taxon>
        <taxon>Pseudomonadati</taxon>
        <taxon>Pseudomonadota</taxon>
        <taxon>Alphaproteobacteria</taxon>
        <taxon>Rhodobacterales</taxon>
        <taxon>Roseobacteraceae</taxon>
        <taxon>Actibacterium</taxon>
    </lineage>
</organism>
<keyword evidence="3" id="KW-0862">Zinc</keyword>
<dbReference type="PANTHER" id="PTHR10907">
    <property type="entry name" value="REGUCALCIN"/>
    <property type="match status" value="1"/>
</dbReference>
<keyword evidence="6" id="KW-1185">Reference proteome</keyword>
<sequence length="288" mass="30983">MTCTTFDARKCTLGEGPFWHPLLGQLFWFDIPNRKLMTTGQDWALPVTGSAAGVIDHDRLLMATERGVEQFDLHTGNMTLLHPVEQDNAVTRSNDGRVDRQGGLWFSTMGWNAEPGAGAIYRYADGEVRQLHPGITIPNAICFAPNGGRAYFADTAQQLLFSQVLDRDTGWPVAAARVLVDFTETGLNPDGAITDTDGNVWIAMWGDASLTGIAPDGTQIGRIPLPAPHVTCPAADGDGCIYVTSALQGLPDTARAEADPSGKTFVLQDAFAALPDRPVLFFNPEPAS</sequence>
<evidence type="ECO:0000256" key="1">
    <source>
        <dbReference type="ARBA" id="ARBA00008853"/>
    </source>
</evidence>
<comment type="cofactor">
    <cofactor evidence="3">
        <name>Zn(2+)</name>
        <dbReference type="ChEBI" id="CHEBI:29105"/>
    </cofactor>
    <text evidence="3">Binds 1 divalent metal cation per subunit.</text>
</comment>
<name>A0A037ZLH4_9RHOB</name>
<dbReference type="AlphaFoldDB" id="A0A037ZLH4"/>
<dbReference type="EMBL" id="JFKE01000002">
    <property type="protein sequence ID" value="KAJ56484.1"/>
    <property type="molecule type" value="Genomic_DNA"/>
</dbReference>
<feature type="domain" description="SMP-30/Gluconolactonase/LRE-like region" evidence="4">
    <location>
        <begin position="13"/>
        <end position="246"/>
    </location>
</feature>
<evidence type="ECO:0000259" key="4">
    <source>
        <dbReference type="Pfam" id="PF08450"/>
    </source>
</evidence>
<feature type="binding site" evidence="3">
    <location>
        <position position="94"/>
    </location>
    <ligand>
        <name>substrate</name>
    </ligand>
</feature>
<dbReference type="GO" id="GO:0005509">
    <property type="term" value="F:calcium ion binding"/>
    <property type="evidence" value="ECO:0007669"/>
    <property type="project" value="TreeGrafter"/>
</dbReference>
<reference evidence="5 6" key="1">
    <citation type="submission" date="2014-03" db="EMBL/GenBank/DDBJ databases">
        <title>Draft Genome Sequence of Actibacterium mucosum KCTC 23349, a Marine Alphaproteobacterium with Complex Ionic Requirements Isolated from Mediterranean Seawater at Malvarrosa Beach, Valencia, Spain.</title>
        <authorList>
            <person name="Arahal D.R."/>
            <person name="Shao Z."/>
            <person name="Lai Q."/>
            <person name="Pujalte M.J."/>
        </authorList>
    </citation>
    <scope>NUCLEOTIDE SEQUENCE [LARGE SCALE GENOMIC DNA]</scope>
    <source>
        <strain evidence="5 6">KCTC 23349</strain>
    </source>
</reference>
<dbReference type="Proteomes" id="UP000026249">
    <property type="component" value="Unassembled WGS sequence"/>
</dbReference>
<evidence type="ECO:0000313" key="6">
    <source>
        <dbReference type="Proteomes" id="UP000026249"/>
    </source>
</evidence>
<feature type="binding site" evidence="3">
    <location>
        <position position="92"/>
    </location>
    <ligand>
        <name>substrate</name>
    </ligand>
</feature>
<dbReference type="InterPro" id="IPR011042">
    <property type="entry name" value="6-blade_b-propeller_TolB-like"/>
</dbReference>
<feature type="binding site" evidence="3">
    <location>
        <position position="190"/>
    </location>
    <ligand>
        <name>a divalent metal cation</name>
        <dbReference type="ChEBI" id="CHEBI:60240"/>
    </ligand>
</feature>
<comment type="caution">
    <text evidence="5">The sequence shown here is derived from an EMBL/GenBank/DDBJ whole genome shotgun (WGS) entry which is preliminary data.</text>
</comment>
<dbReference type="Pfam" id="PF08450">
    <property type="entry name" value="SGL"/>
    <property type="match status" value="1"/>
</dbReference>
<evidence type="ECO:0000256" key="2">
    <source>
        <dbReference type="PIRSR" id="PIRSR605511-1"/>
    </source>
</evidence>
<dbReference type="GO" id="GO:0019853">
    <property type="term" value="P:L-ascorbic acid biosynthetic process"/>
    <property type="evidence" value="ECO:0007669"/>
    <property type="project" value="TreeGrafter"/>
</dbReference>
<dbReference type="GO" id="GO:0004341">
    <property type="term" value="F:gluconolactonase activity"/>
    <property type="evidence" value="ECO:0007669"/>
    <property type="project" value="TreeGrafter"/>
</dbReference>
<dbReference type="Gene3D" id="2.120.10.30">
    <property type="entry name" value="TolB, C-terminal domain"/>
    <property type="match status" value="1"/>
</dbReference>
<keyword evidence="3" id="KW-0479">Metal-binding</keyword>
<dbReference type="InterPro" id="IPR013658">
    <property type="entry name" value="SGL"/>
</dbReference>
<dbReference type="PRINTS" id="PR01790">
    <property type="entry name" value="SMP30FAMILY"/>
</dbReference>
<dbReference type="PANTHER" id="PTHR10907:SF47">
    <property type="entry name" value="REGUCALCIN"/>
    <property type="match status" value="1"/>
</dbReference>
<feature type="binding site" evidence="3">
    <location>
        <position position="15"/>
    </location>
    <ligand>
        <name>a divalent metal cation</name>
        <dbReference type="ChEBI" id="CHEBI:60240"/>
    </ligand>
</feature>
<feature type="active site" description="Proton donor/acceptor" evidence="2">
    <location>
        <position position="190"/>
    </location>
</feature>
<proteinExistence type="inferred from homology"/>
<protein>
    <recommendedName>
        <fullName evidence="4">SMP-30/Gluconolactonase/LRE-like region domain-containing protein</fullName>
    </recommendedName>
</protein>
<dbReference type="SUPFAM" id="SSF63829">
    <property type="entry name" value="Calcium-dependent phosphotriesterase"/>
    <property type="match status" value="1"/>
</dbReference>
<evidence type="ECO:0000313" key="5">
    <source>
        <dbReference type="EMBL" id="KAJ56484.1"/>
    </source>
</evidence>
<dbReference type="STRING" id="1454373.ACMU_05955"/>
<evidence type="ECO:0000256" key="3">
    <source>
        <dbReference type="PIRSR" id="PIRSR605511-2"/>
    </source>
</evidence>
<gene>
    <name evidence="5" type="ORF">ACMU_05955</name>
</gene>
<dbReference type="InterPro" id="IPR005511">
    <property type="entry name" value="SMP-30"/>
</dbReference>
<accession>A0A037ZLH4</accession>
<feature type="binding site" evidence="3">
    <location>
        <position position="139"/>
    </location>
    <ligand>
        <name>a divalent metal cation</name>
        <dbReference type="ChEBI" id="CHEBI:60240"/>
    </ligand>
</feature>